<evidence type="ECO:0000313" key="4">
    <source>
        <dbReference type="Proteomes" id="UP000306409"/>
    </source>
</evidence>
<name>A0A4U7JKX1_9FIRM</name>
<protein>
    <recommendedName>
        <fullName evidence="2">CRISPR type III-associated protein domain-containing protein</fullName>
    </recommendedName>
</protein>
<organism evidence="3 4">
    <name type="scientific">Ruminiclostridium herbifermentans</name>
    <dbReference type="NCBI Taxonomy" id="2488810"/>
    <lineage>
        <taxon>Bacteria</taxon>
        <taxon>Bacillati</taxon>
        <taxon>Bacillota</taxon>
        <taxon>Clostridia</taxon>
        <taxon>Eubacteriales</taxon>
        <taxon>Oscillospiraceae</taxon>
        <taxon>Ruminiclostridium</taxon>
    </lineage>
</organism>
<dbReference type="AlphaFoldDB" id="A0A4U7JKX1"/>
<gene>
    <name evidence="3" type="ORF">EHE19_008685</name>
</gene>
<dbReference type="Pfam" id="PF03787">
    <property type="entry name" value="RAMPs"/>
    <property type="match status" value="1"/>
</dbReference>
<dbReference type="EMBL" id="CP061336">
    <property type="protein sequence ID" value="QNU68456.1"/>
    <property type="molecule type" value="Genomic_DNA"/>
</dbReference>
<keyword evidence="4" id="KW-1185">Reference proteome</keyword>
<evidence type="ECO:0000256" key="1">
    <source>
        <dbReference type="ARBA" id="ARBA00023118"/>
    </source>
</evidence>
<evidence type="ECO:0000313" key="3">
    <source>
        <dbReference type="EMBL" id="QNU68456.1"/>
    </source>
</evidence>
<reference evidence="3 4" key="1">
    <citation type="submission" date="2020-09" db="EMBL/GenBank/DDBJ databases">
        <title>Characterization and genome sequencing of Ruminiclostridium sp. nov. MA18.</title>
        <authorList>
            <person name="Rettenmaier R."/>
            <person name="Kowollik M.-L."/>
            <person name="Liebl W."/>
            <person name="Zverlov V."/>
        </authorList>
    </citation>
    <scope>NUCLEOTIDE SEQUENCE [LARGE SCALE GENOMIC DNA]</scope>
    <source>
        <strain evidence="3 4">MA18</strain>
    </source>
</reference>
<keyword evidence="1" id="KW-0051">Antiviral defense</keyword>
<dbReference type="CDD" id="cd09726">
    <property type="entry name" value="RAMP_I_III"/>
    <property type="match status" value="1"/>
</dbReference>
<accession>A0A4U7JKX1</accession>
<dbReference type="RefSeq" id="WP_137696314.1">
    <property type="nucleotide sequence ID" value="NZ_CP061336.1"/>
</dbReference>
<proteinExistence type="predicted"/>
<evidence type="ECO:0000259" key="2">
    <source>
        <dbReference type="Pfam" id="PF03787"/>
    </source>
</evidence>
<sequence>MIEYNLKMKLLSDTMFGNGEALPGVFDNDIITDQYGIPYLKAKTFKGHVREKMHMVVNLLPEITKEDGKTIIDELLGSDSQEKQKHGGILKFSDFKVSKRVQSILQKSVEDNKLFSEEITDAFTTSYTFTELNDGVAKEHSLRRCRMITAGFIFYSTLYCDRNLSDLEQKVLTYSIGMIQHIGAYKSKGKGLVNLEISLGDKNLTEQYIHTA</sequence>
<dbReference type="InterPro" id="IPR005537">
    <property type="entry name" value="RAMP_III_fam"/>
</dbReference>
<dbReference type="Proteomes" id="UP000306409">
    <property type="component" value="Chromosome"/>
</dbReference>
<dbReference type="KEGG" id="rher:EHE19_008685"/>
<dbReference type="OrthoDB" id="163151at2"/>
<feature type="domain" description="CRISPR type III-associated protein" evidence="2">
    <location>
        <begin position="7"/>
        <end position="193"/>
    </location>
</feature>
<dbReference type="GO" id="GO:0051607">
    <property type="term" value="P:defense response to virus"/>
    <property type="evidence" value="ECO:0007669"/>
    <property type="project" value="UniProtKB-KW"/>
</dbReference>